<dbReference type="AlphaFoldDB" id="A0AAU9CMV6"/>
<reference evidence="1 2" key="1">
    <citation type="submission" date="2021-12" db="EMBL/GenBank/DDBJ databases">
        <title>Genome sequencing of bacteria with rrn-lacking chromosome and rrn-plasmid.</title>
        <authorList>
            <person name="Anda M."/>
            <person name="Iwasaki W."/>
        </authorList>
    </citation>
    <scope>NUCLEOTIDE SEQUENCE [LARGE SCALE GENOMIC DNA]</scope>
    <source>
        <strain evidence="1 2">DSM 100852</strain>
    </source>
</reference>
<evidence type="ECO:0000313" key="2">
    <source>
        <dbReference type="Proteomes" id="UP001348817"/>
    </source>
</evidence>
<accession>A0AAU9CMV6</accession>
<proteinExistence type="predicted"/>
<dbReference type="KEGG" id="fax:FUAX_16840"/>
<dbReference type="RefSeq" id="WP_338394465.1">
    <property type="nucleotide sequence ID" value="NZ_AP025314.1"/>
</dbReference>
<gene>
    <name evidence="1" type="ORF">FUAX_16840</name>
</gene>
<keyword evidence="2" id="KW-1185">Reference proteome</keyword>
<protein>
    <submittedName>
        <fullName evidence="1">Uncharacterized protein</fullName>
    </submittedName>
</protein>
<sequence>MSYLDIAGARFYNSTEEKGRIFGVEELLEYFRESVPGTDDSVVMATRYYLRDLVASDAEIGEKSALLFGKDKPTFVRDSCDSFVEFAKQRGIRGVEDRELLEELSGKPEAEVKSSKKKKKVGKKKDGGLSYWWQVEIESFSVAGPVPDKGRESRLDSVTILGKALPKILMDGKLDPVLLRKFLQKKPEHGDLVRRFVFYVVSKNYNRWRPQLRSLLLDEIRP</sequence>
<evidence type="ECO:0000313" key="1">
    <source>
        <dbReference type="EMBL" id="BDD09252.1"/>
    </source>
</evidence>
<dbReference type="EMBL" id="AP025314">
    <property type="protein sequence ID" value="BDD09252.1"/>
    <property type="molecule type" value="Genomic_DNA"/>
</dbReference>
<name>A0AAU9CMV6_9BACT</name>
<dbReference type="Proteomes" id="UP001348817">
    <property type="component" value="Chromosome"/>
</dbReference>
<organism evidence="1 2">
    <name type="scientific">Fulvitalea axinellae</name>
    <dbReference type="NCBI Taxonomy" id="1182444"/>
    <lineage>
        <taxon>Bacteria</taxon>
        <taxon>Pseudomonadati</taxon>
        <taxon>Bacteroidota</taxon>
        <taxon>Cytophagia</taxon>
        <taxon>Cytophagales</taxon>
        <taxon>Persicobacteraceae</taxon>
        <taxon>Fulvitalea</taxon>
    </lineage>
</organism>